<evidence type="ECO:0000313" key="3">
    <source>
        <dbReference type="EMBL" id="OSM08636.1"/>
    </source>
</evidence>
<feature type="compositionally biased region" description="Polar residues" evidence="1">
    <location>
        <begin position="1"/>
        <end position="34"/>
    </location>
</feature>
<proteinExistence type="predicted"/>
<evidence type="ECO:0000313" key="2">
    <source>
        <dbReference type="EMBL" id="AHG23889.1"/>
    </source>
</evidence>
<feature type="compositionally biased region" description="Basic residues" evidence="1">
    <location>
        <begin position="258"/>
        <end position="268"/>
    </location>
</feature>
<feature type="compositionally biased region" description="Basic residues" evidence="1">
    <location>
        <begin position="52"/>
        <end position="64"/>
    </location>
</feature>
<feature type="region of interest" description="Disordered" evidence="1">
    <location>
        <begin position="455"/>
        <end position="519"/>
    </location>
</feature>
<feature type="compositionally biased region" description="Basic and acidic residues" evidence="1">
    <location>
        <begin position="74"/>
        <end position="87"/>
    </location>
</feature>
<keyword evidence="4" id="KW-1185">Reference proteome</keyword>
<dbReference type="RefSeq" id="WP_085440047.1">
    <property type="nucleotide sequence ID" value="NZ_LVJN01000004.1"/>
</dbReference>
<dbReference type="Proteomes" id="UP000194003">
    <property type="component" value="Unassembled WGS sequence"/>
</dbReference>
<reference evidence="3 4" key="2">
    <citation type="journal article" date="2016" name="BMC Genomics">
        <title>Combined genomic and structural analyses of a cultured magnetotactic bacterium reveals its niche adaptation to a dynamic environment.</title>
        <authorList>
            <person name="Araujo A.C."/>
            <person name="Morillo V."/>
            <person name="Cypriano J."/>
            <person name="Teixeira L.C."/>
            <person name="Leao P."/>
            <person name="Lyra S."/>
            <person name="Almeida L.G."/>
            <person name="Bazylinski D.A."/>
            <person name="Vasconcellos A.T."/>
            <person name="Abreu F."/>
            <person name="Lins U."/>
        </authorList>
    </citation>
    <scope>NUCLEOTIDE SEQUENCE [LARGE SCALE GENOMIC DNA]</scope>
    <source>
        <strain evidence="3 4">IT-1</strain>
    </source>
</reference>
<feature type="compositionally biased region" description="Basic and acidic residues" evidence="1">
    <location>
        <begin position="131"/>
        <end position="142"/>
    </location>
</feature>
<feature type="compositionally biased region" description="Low complexity" evidence="1">
    <location>
        <begin position="1091"/>
        <end position="1100"/>
    </location>
</feature>
<dbReference type="EMBL" id="KF933436">
    <property type="protein sequence ID" value="AHG23889.1"/>
    <property type="molecule type" value="Genomic_DNA"/>
</dbReference>
<name>W0LMW4_9PROT</name>
<feature type="compositionally biased region" description="Polar residues" evidence="1">
    <location>
        <begin position="388"/>
        <end position="399"/>
    </location>
</feature>
<dbReference type="AlphaFoldDB" id="W0LMW4"/>
<dbReference type="STRING" id="1434232.MAIT1_02790"/>
<evidence type="ECO:0000313" key="4">
    <source>
        <dbReference type="Proteomes" id="UP000194003"/>
    </source>
</evidence>
<feature type="compositionally biased region" description="Polar residues" evidence="1">
    <location>
        <begin position="199"/>
        <end position="216"/>
    </location>
</feature>
<evidence type="ECO:0000256" key="1">
    <source>
        <dbReference type="SAM" id="MobiDB-lite"/>
    </source>
</evidence>
<sequence length="1236" mass="132700">MLLSANQNQRAPMSDQSLSAELTGSATHLDSSDVTAGPVQSGGATDDANNRQQRRQQRKSRSRDRLRGIAAFRDAAREVAEGLREHNQQVTEESISRHPPAPKRVDTPIQTPVKRERDNDGSPASPQAPKQRLEMEKQDYKTEMPINAAEIEALASSNPQADDTRAQELPVTPTAPLMESPLHGPESTSATEEEISASKAQTSAPPADTTVQTGQALNLDEEPLLLVKEAPDPASVVASEFGQSAKIDAGAPAAQKSFSKRRPAKKQPKSPDRENKSVVSAGGQGERKAVRQAVGVSDAALRVLVEGKSSGLQAEVGALRDGVQSGAAEPEAPSRATRKTSQDEAPHLHDARLLRQPDATQDQSDEQRVGDSTPAELVAVRPRAPRASLTTASPWSEKSVTLEADASTEKIKPAPAIAEPNDDAGDRVTAPAMDSAERLLVSAASHFAAQKTPSAFGVKPSFDEGLTEEPPPTPSGALVSVPESNGQQPETEEQQPDSLQMTKQTAWNPSSTPSQLREPITPSFDQQAWAASIVRSGLSLERVKEQMLRLQPDMPWSAEQAPTALQNEQAAIQSAAANATEKGSAASVEASISAEGEPITPLSSPVSPEHMALHHAVRSSRPNSVWGALVDLEGFAPIPPQAPTEDELAQQASVRLESQRARWEEFVDANGKKRALPDERQEGAESPLMTSAHESLNIDVAPPPPWSAPVVAELTQSVAAPIVHTDDYAESDTDHLTKVANEPDLNLTDVNVQDDAALTKAILHSLVDSYAHKTHMQTLRVFKREAPVLPQKLKDLGGFVGYFPHRLPMWGVNPAEPFTPRRLLKGGPPEGVRKRTVERSWPTAPFTQQNLRNAESVATKPLHRYGYWSQLLGAWKTPNAQMDAWPSPVRGANQHSPESAAANEIFGWHYGMSGFLNAFGDPVLPQTSSPMFWNKRQGAAGGSGHIVRRALHKRVLDRMPIEMLPNNLFAPASPVDAAIKEAQSLENTRVNDAAEETVSVSMVAADAPPVSDTSAPEAPPGATRRIVSEGIELDPPRNAPRGESLYGDWANSAVESNERNHNNAQNASRRTTDGRRDTTPISQPAQEKPAMMSDDSNYSDSMMAPQQIEEQPQEQPFTKAPMAAQEQPFTEAPMVTQVDPVAAPAPLYAEPAPEAQVVEEPQSQDVQEAQVVAGPQSQDAQESVVEQQVSYVEYAEIPVEGLGAGVANLLGDAVGGVVSGFGSLNSRVKGIISRDE</sequence>
<organism evidence="2">
    <name type="scientific">Magnetofaba australis IT-1</name>
    <dbReference type="NCBI Taxonomy" id="1434232"/>
    <lineage>
        <taxon>Bacteria</taxon>
        <taxon>Pseudomonadati</taxon>
        <taxon>Pseudomonadota</taxon>
        <taxon>Magnetococcia</taxon>
        <taxon>Magnetococcales</taxon>
        <taxon>Magnetococcaceae</taxon>
        <taxon>Magnetofaba</taxon>
    </lineage>
</organism>
<feature type="region of interest" description="Disordered" evidence="1">
    <location>
        <begin position="1056"/>
        <end position="1100"/>
    </location>
</feature>
<feature type="region of interest" description="Disordered" evidence="1">
    <location>
        <begin position="311"/>
        <end position="431"/>
    </location>
</feature>
<protein>
    <submittedName>
        <fullName evidence="2">Uncharacterized protein</fullName>
    </submittedName>
</protein>
<gene>
    <name evidence="3" type="ORF">MAIT1_02790</name>
    <name evidence="2" type="ORF">MIIT1_02790</name>
</gene>
<feature type="compositionally biased region" description="Polar residues" evidence="1">
    <location>
        <begin position="496"/>
        <end position="515"/>
    </location>
</feature>
<feature type="compositionally biased region" description="Basic and acidic residues" evidence="1">
    <location>
        <begin position="340"/>
        <end position="355"/>
    </location>
</feature>
<feature type="region of interest" description="Disordered" evidence="1">
    <location>
        <begin position="1"/>
        <end position="217"/>
    </location>
</feature>
<feature type="region of interest" description="Disordered" evidence="1">
    <location>
        <begin position="242"/>
        <end position="293"/>
    </location>
</feature>
<feature type="region of interest" description="Disordered" evidence="1">
    <location>
        <begin position="1003"/>
        <end position="1022"/>
    </location>
</feature>
<reference evidence="2" key="1">
    <citation type="journal article" date="2014" name="Front. Microbiol.">
        <title>Isolation, cultivation and genomic analysis of magnetosome biomineralization genes of a new genus of South-seeking magnetotactic cocci within the Alphaproteobacteria.</title>
        <authorList>
            <person name="Morillo V."/>
            <person name="Abreu F."/>
            <person name="Araujo A.C."/>
            <person name="de Almeida L.G."/>
            <person name="Enrich-Prast A."/>
            <person name="Farina M."/>
            <person name="de Vasconcelos A.T."/>
            <person name="Bazylinski D.A."/>
            <person name="Lins U."/>
        </authorList>
    </citation>
    <scope>NUCLEOTIDE SEQUENCE</scope>
    <source>
        <strain evidence="2">IT-1</strain>
    </source>
</reference>
<accession>W0LMW4</accession>
<dbReference type="EMBL" id="LVJN01000004">
    <property type="protein sequence ID" value="OSM08636.1"/>
    <property type="molecule type" value="Genomic_DNA"/>
</dbReference>